<dbReference type="Gene3D" id="3.80.10.10">
    <property type="entry name" value="Ribonuclease Inhibitor"/>
    <property type="match status" value="1"/>
</dbReference>
<dbReference type="SMART" id="SM00369">
    <property type="entry name" value="LRR_TYP"/>
    <property type="match status" value="3"/>
</dbReference>
<evidence type="ECO:0000313" key="5">
    <source>
        <dbReference type="Proteomes" id="UP000887578"/>
    </source>
</evidence>
<dbReference type="PANTHER" id="PTHR24373">
    <property type="entry name" value="SLIT RELATED LEUCINE-RICH REPEAT NEURONAL PROTEIN"/>
    <property type="match status" value="1"/>
</dbReference>
<dbReference type="WBParaSite" id="PDA_v2.g16076.t1">
    <property type="protein sequence ID" value="PDA_v2.g16076.t1"/>
    <property type="gene ID" value="PDA_v2.g16076"/>
</dbReference>
<keyword evidence="1" id="KW-0433">Leucine-rich repeat</keyword>
<dbReference type="AlphaFoldDB" id="A0A914PD44"/>
<dbReference type="InterPro" id="IPR032675">
    <property type="entry name" value="LRR_dom_sf"/>
</dbReference>
<feature type="chain" id="PRO_5037505581" evidence="4">
    <location>
        <begin position="23"/>
        <end position="191"/>
    </location>
</feature>
<evidence type="ECO:0000256" key="3">
    <source>
        <dbReference type="ARBA" id="ARBA00022737"/>
    </source>
</evidence>
<proteinExistence type="predicted"/>
<name>A0A914PD44_9BILA</name>
<keyword evidence="2 4" id="KW-0732">Signal</keyword>
<dbReference type="InterPro" id="IPR003591">
    <property type="entry name" value="Leu-rich_rpt_typical-subtyp"/>
</dbReference>
<protein>
    <submittedName>
        <fullName evidence="6">Uncharacterized protein</fullName>
    </submittedName>
</protein>
<keyword evidence="3" id="KW-0677">Repeat</keyword>
<dbReference type="GO" id="GO:0005615">
    <property type="term" value="C:extracellular space"/>
    <property type="evidence" value="ECO:0007669"/>
    <property type="project" value="TreeGrafter"/>
</dbReference>
<evidence type="ECO:0000313" key="6">
    <source>
        <dbReference type="WBParaSite" id="PDA_v2.g16076.t1"/>
    </source>
</evidence>
<organism evidence="5 6">
    <name type="scientific">Panagrolaimus davidi</name>
    <dbReference type="NCBI Taxonomy" id="227884"/>
    <lineage>
        <taxon>Eukaryota</taxon>
        <taxon>Metazoa</taxon>
        <taxon>Ecdysozoa</taxon>
        <taxon>Nematoda</taxon>
        <taxon>Chromadorea</taxon>
        <taxon>Rhabditida</taxon>
        <taxon>Tylenchina</taxon>
        <taxon>Panagrolaimomorpha</taxon>
        <taxon>Panagrolaimoidea</taxon>
        <taxon>Panagrolaimidae</taxon>
        <taxon>Panagrolaimus</taxon>
    </lineage>
</organism>
<dbReference type="Pfam" id="PF00560">
    <property type="entry name" value="LRR_1"/>
    <property type="match status" value="1"/>
</dbReference>
<evidence type="ECO:0000256" key="1">
    <source>
        <dbReference type="ARBA" id="ARBA00022614"/>
    </source>
</evidence>
<keyword evidence="5" id="KW-1185">Reference proteome</keyword>
<dbReference type="InterPro" id="IPR001611">
    <property type="entry name" value="Leu-rich_rpt"/>
</dbReference>
<dbReference type="InterPro" id="IPR050328">
    <property type="entry name" value="Dev_Immune_Receptor"/>
</dbReference>
<dbReference type="PROSITE" id="PS51450">
    <property type="entry name" value="LRR"/>
    <property type="match status" value="2"/>
</dbReference>
<sequence length="191" mass="21473">MRFRQSVITLLVFLSFIFVVYGGNSTTTPEVSITDASTNDTQIEPLVYYDETLPNIAENINYLTLDSNKITDIENGTFDKFNKLEHLSLGNNETKNLTDGVLTEKLGSTLKNLNLGGNSLNILQTDFKYMTNLKSLYLDKSYNVEKVFASNSTWKFPKSLSNLETLSLSGCNIASIPDNIFENLILDWTDK</sequence>
<evidence type="ECO:0000256" key="2">
    <source>
        <dbReference type="ARBA" id="ARBA00022729"/>
    </source>
</evidence>
<dbReference type="PANTHER" id="PTHR24373:SF370">
    <property type="entry name" value="FISH-LIPS, ISOFORM E"/>
    <property type="match status" value="1"/>
</dbReference>
<accession>A0A914PD44</accession>
<dbReference type="Pfam" id="PF13855">
    <property type="entry name" value="LRR_8"/>
    <property type="match status" value="1"/>
</dbReference>
<reference evidence="6" key="1">
    <citation type="submission" date="2022-11" db="UniProtKB">
        <authorList>
            <consortium name="WormBaseParasite"/>
        </authorList>
    </citation>
    <scope>IDENTIFICATION</scope>
</reference>
<feature type="signal peptide" evidence="4">
    <location>
        <begin position="1"/>
        <end position="22"/>
    </location>
</feature>
<dbReference type="SUPFAM" id="SSF52058">
    <property type="entry name" value="L domain-like"/>
    <property type="match status" value="1"/>
</dbReference>
<evidence type="ECO:0000256" key="4">
    <source>
        <dbReference type="SAM" id="SignalP"/>
    </source>
</evidence>
<dbReference type="Proteomes" id="UP000887578">
    <property type="component" value="Unplaced"/>
</dbReference>
<dbReference type="GO" id="GO:0031012">
    <property type="term" value="C:extracellular matrix"/>
    <property type="evidence" value="ECO:0007669"/>
    <property type="project" value="TreeGrafter"/>
</dbReference>